<dbReference type="EMBL" id="DOLB01000074">
    <property type="protein sequence ID" value="HBT49035.1"/>
    <property type="molecule type" value="Genomic_DNA"/>
</dbReference>
<reference evidence="6 7" key="1">
    <citation type="journal article" date="2018" name="Nat. Biotechnol.">
        <title>A standardized bacterial taxonomy based on genome phylogeny substantially revises the tree of life.</title>
        <authorList>
            <person name="Parks D.H."/>
            <person name="Chuvochina M."/>
            <person name="Waite D.W."/>
            <person name="Rinke C."/>
            <person name="Skarshewski A."/>
            <person name="Chaumeil P.A."/>
            <person name="Hugenholtz P."/>
        </authorList>
    </citation>
    <scope>NUCLEOTIDE SEQUENCE [LARGE SCALE GENOMIC DNA]</scope>
    <source>
        <strain evidence="6">UBA12544</strain>
    </source>
</reference>
<keyword evidence="3" id="KW-0804">Transcription</keyword>
<dbReference type="Pfam" id="PF00027">
    <property type="entry name" value="cNMP_binding"/>
    <property type="match status" value="1"/>
</dbReference>
<sequence>MTISSVYSKMFDINRQEDMRKFFLNIAREGYKKNFLKNETIAIDYDKTYIAIITKGLIKQFISNKNGKIKVLYLLQPGEIFGEFSYLGGGFDLIEGQAIKDSEISIIFEDKLNSMLKTNPTMYKYIAHSMSRKFRIVTMQMSDLIFKDSMGRLCDFLIRVFYQEGKKIEKGYIIDIPLTHEDIANLIGCDRVTVTKGLNKLKKEGLIEIDGKKIIIKDLRYLENYADS</sequence>
<protein>
    <submittedName>
        <fullName evidence="6">Crp/Fnr family transcriptional regulator</fullName>
    </submittedName>
</protein>
<dbReference type="PANTHER" id="PTHR24567:SF74">
    <property type="entry name" value="HTH-TYPE TRANSCRIPTIONAL REGULATOR ARCR"/>
    <property type="match status" value="1"/>
</dbReference>
<accession>A0A101E385</accession>
<dbReference type="AlphaFoldDB" id="A0A101E385"/>
<dbReference type="PROSITE" id="PS51063">
    <property type="entry name" value="HTH_CRP_2"/>
    <property type="match status" value="1"/>
</dbReference>
<dbReference type="CDD" id="cd00038">
    <property type="entry name" value="CAP_ED"/>
    <property type="match status" value="1"/>
</dbReference>
<evidence type="ECO:0000256" key="3">
    <source>
        <dbReference type="ARBA" id="ARBA00023163"/>
    </source>
</evidence>
<name>A0A101E385_9THEO</name>
<proteinExistence type="predicted"/>
<dbReference type="SUPFAM" id="SSF51206">
    <property type="entry name" value="cAMP-binding domain-like"/>
    <property type="match status" value="1"/>
</dbReference>
<keyword evidence="2" id="KW-0238">DNA-binding</keyword>
<evidence type="ECO:0000256" key="1">
    <source>
        <dbReference type="ARBA" id="ARBA00023015"/>
    </source>
</evidence>
<dbReference type="PANTHER" id="PTHR24567">
    <property type="entry name" value="CRP FAMILY TRANSCRIPTIONAL REGULATORY PROTEIN"/>
    <property type="match status" value="1"/>
</dbReference>
<dbReference type="SMART" id="SM00419">
    <property type="entry name" value="HTH_CRP"/>
    <property type="match status" value="1"/>
</dbReference>
<dbReference type="InterPro" id="IPR000595">
    <property type="entry name" value="cNMP-bd_dom"/>
</dbReference>
<dbReference type="Pfam" id="PF13545">
    <property type="entry name" value="HTH_Crp_2"/>
    <property type="match status" value="1"/>
</dbReference>
<dbReference type="InterPro" id="IPR036388">
    <property type="entry name" value="WH-like_DNA-bd_sf"/>
</dbReference>
<evidence type="ECO:0000259" key="5">
    <source>
        <dbReference type="PROSITE" id="PS51063"/>
    </source>
</evidence>
<dbReference type="InterPro" id="IPR014710">
    <property type="entry name" value="RmlC-like_jellyroll"/>
</dbReference>
<dbReference type="PRINTS" id="PR00034">
    <property type="entry name" value="HTHCRP"/>
</dbReference>
<dbReference type="InterPro" id="IPR018490">
    <property type="entry name" value="cNMP-bd_dom_sf"/>
</dbReference>
<dbReference type="GO" id="GO:0005829">
    <property type="term" value="C:cytosol"/>
    <property type="evidence" value="ECO:0007669"/>
    <property type="project" value="TreeGrafter"/>
</dbReference>
<feature type="domain" description="HTH crp-type" evidence="5">
    <location>
        <begin position="147"/>
        <end position="220"/>
    </location>
</feature>
<dbReference type="Proteomes" id="UP000264445">
    <property type="component" value="Unassembled WGS sequence"/>
</dbReference>
<dbReference type="PROSITE" id="PS50042">
    <property type="entry name" value="CNMP_BINDING_3"/>
    <property type="match status" value="1"/>
</dbReference>
<comment type="caution">
    <text evidence="6">The sequence shown here is derived from an EMBL/GenBank/DDBJ whole genome shotgun (WGS) entry which is preliminary data.</text>
</comment>
<keyword evidence="1" id="KW-0805">Transcription regulation</keyword>
<gene>
    <name evidence="6" type="ORF">DEA61_04165</name>
</gene>
<dbReference type="CDD" id="cd00092">
    <property type="entry name" value="HTH_CRP"/>
    <property type="match status" value="1"/>
</dbReference>
<dbReference type="SUPFAM" id="SSF46785">
    <property type="entry name" value="Winged helix' DNA-binding domain"/>
    <property type="match status" value="1"/>
</dbReference>
<dbReference type="Gene3D" id="2.60.120.10">
    <property type="entry name" value="Jelly Rolls"/>
    <property type="match status" value="1"/>
</dbReference>
<evidence type="ECO:0000313" key="7">
    <source>
        <dbReference type="Proteomes" id="UP000264445"/>
    </source>
</evidence>
<dbReference type="RefSeq" id="WP_278428905.1">
    <property type="nucleotide sequence ID" value="NZ_DOLB01000074.1"/>
</dbReference>
<evidence type="ECO:0000313" key="6">
    <source>
        <dbReference type="EMBL" id="HBT49035.1"/>
    </source>
</evidence>
<dbReference type="GO" id="GO:0003700">
    <property type="term" value="F:DNA-binding transcription factor activity"/>
    <property type="evidence" value="ECO:0007669"/>
    <property type="project" value="TreeGrafter"/>
</dbReference>
<dbReference type="GO" id="GO:0003677">
    <property type="term" value="F:DNA binding"/>
    <property type="evidence" value="ECO:0007669"/>
    <property type="project" value="UniProtKB-KW"/>
</dbReference>
<evidence type="ECO:0000259" key="4">
    <source>
        <dbReference type="PROSITE" id="PS50042"/>
    </source>
</evidence>
<feature type="domain" description="Cyclic nucleotide-binding" evidence="4">
    <location>
        <begin position="52"/>
        <end position="133"/>
    </location>
</feature>
<dbReference type="InterPro" id="IPR050397">
    <property type="entry name" value="Env_Response_Regulators"/>
</dbReference>
<evidence type="ECO:0000256" key="2">
    <source>
        <dbReference type="ARBA" id="ARBA00023125"/>
    </source>
</evidence>
<organism evidence="6 7">
    <name type="scientific">Caldanaerobacter subterraneus</name>
    <dbReference type="NCBI Taxonomy" id="911092"/>
    <lineage>
        <taxon>Bacteria</taxon>
        <taxon>Bacillati</taxon>
        <taxon>Bacillota</taxon>
        <taxon>Clostridia</taxon>
        <taxon>Thermoanaerobacterales</taxon>
        <taxon>Thermoanaerobacteraceae</taxon>
        <taxon>Caldanaerobacter</taxon>
    </lineage>
</organism>
<dbReference type="Gene3D" id="1.10.10.10">
    <property type="entry name" value="Winged helix-like DNA-binding domain superfamily/Winged helix DNA-binding domain"/>
    <property type="match status" value="1"/>
</dbReference>
<dbReference type="InterPro" id="IPR036390">
    <property type="entry name" value="WH_DNA-bd_sf"/>
</dbReference>
<dbReference type="InterPro" id="IPR012318">
    <property type="entry name" value="HTH_CRP"/>
</dbReference>